<dbReference type="SFLD" id="SFLDG01136">
    <property type="entry name" value="C1.6:_Phosphoserine_Phosphatas"/>
    <property type="match status" value="1"/>
</dbReference>
<dbReference type="PANTHER" id="PTHR21485:SF6">
    <property type="entry name" value="N-ACYLNEURAMINATE CYTIDYLYLTRANSFERASE-RELATED"/>
    <property type="match status" value="1"/>
</dbReference>
<dbReference type="Proteomes" id="UP001595556">
    <property type="component" value="Unassembled WGS sequence"/>
</dbReference>
<dbReference type="SFLD" id="SFLDG01138">
    <property type="entry name" value="C1.6.2:_Deoxy-d-mannose-octulo"/>
    <property type="match status" value="1"/>
</dbReference>
<dbReference type="SUPFAM" id="SSF56784">
    <property type="entry name" value="HAD-like"/>
    <property type="match status" value="1"/>
</dbReference>
<dbReference type="InterPro" id="IPR036412">
    <property type="entry name" value="HAD-like_sf"/>
</dbReference>
<evidence type="ECO:0000256" key="8">
    <source>
        <dbReference type="ARBA" id="ARBA00022801"/>
    </source>
</evidence>
<dbReference type="EC" id="3.1.3.45" evidence="5"/>
<keyword evidence="7" id="KW-0479">Metal-binding</keyword>
<sequence length="183" mass="19596">MPALIANATDRARTIRLMGFDVDGVLTDGSLFVGEQGEAFKRFNTLDGHGLKMLIDAGVAVAIISGRNSPAVARRATELGIRYVHQGIKNKVACMEVLLEQTELQADQFGFMGDDLPDLPVLVRCGFAATTAEAFDPLPQSAHWQATRAAGHGAVRELAEFILRARGAWDGIVAASREPGDHA</sequence>
<proteinExistence type="inferred from homology"/>
<comment type="subunit">
    <text evidence="4">Homotetramer.</text>
</comment>
<evidence type="ECO:0000256" key="1">
    <source>
        <dbReference type="ARBA" id="ARBA00000898"/>
    </source>
</evidence>
<evidence type="ECO:0000256" key="11">
    <source>
        <dbReference type="ARBA" id="ARBA00031051"/>
    </source>
</evidence>
<dbReference type="InterPro" id="IPR023214">
    <property type="entry name" value="HAD_sf"/>
</dbReference>
<evidence type="ECO:0000256" key="9">
    <source>
        <dbReference type="ARBA" id="ARBA00022842"/>
    </source>
</evidence>
<evidence type="ECO:0000256" key="6">
    <source>
        <dbReference type="ARBA" id="ARBA00020092"/>
    </source>
</evidence>
<comment type="cofactor">
    <cofactor evidence="2">
        <name>Mg(2+)</name>
        <dbReference type="ChEBI" id="CHEBI:18420"/>
    </cofactor>
</comment>
<evidence type="ECO:0000256" key="7">
    <source>
        <dbReference type="ARBA" id="ARBA00022723"/>
    </source>
</evidence>
<comment type="similarity">
    <text evidence="3">Belongs to the KdsC family.</text>
</comment>
<dbReference type="InterPro" id="IPR010023">
    <property type="entry name" value="KdsC_fam"/>
</dbReference>
<comment type="caution">
    <text evidence="12">The sequence shown here is derived from an EMBL/GenBank/DDBJ whole genome shotgun (WGS) entry which is preliminary data.</text>
</comment>
<evidence type="ECO:0000256" key="2">
    <source>
        <dbReference type="ARBA" id="ARBA00001946"/>
    </source>
</evidence>
<evidence type="ECO:0000256" key="3">
    <source>
        <dbReference type="ARBA" id="ARBA00005893"/>
    </source>
</evidence>
<keyword evidence="10" id="KW-0448">Lipopolysaccharide biosynthesis</keyword>
<organism evidence="12 13">
    <name type="scientific">Piscinibacterium candidicorallinum</name>
    <dbReference type="NCBI Taxonomy" id="1793872"/>
    <lineage>
        <taxon>Bacteria</taxon>
        <taxon>Pseudomonadati</taxon>
        <taxon>Pseudomonadota</taxon>
        <taxon>Betaproteobacteria</taxon>
        <taxon>Burkholderiales</taxon>
        <taxon>Piscinibacterium</taxon>
    </lineage>
</organism>
<dbReference type="PANTHER" id="PTHR21485">
    <property type="entry name" value="HAD SUPERFAMILY MEMBERS CMAS AND KDSC"/>
    <property type="match status" value="1"/>
</dbReference>
<evidence type="ECO:0000313" key="13">
    <source>
        <dbReference type="Proteomes" id="UP001595556"/>
    </source>
</evidence>
<dbReference type="InterPro" id="IPR050793">
    <property type="entry name" value="CMP-NeuNAc_synthase"/>
</dbReference>
<keyword evidence="8" id="KW-0378">Hydrolase</keyword>
<name>A0ABV7H8E5_9BURK</name>
<accession>A0ABV7H8E5</accession>
<dbReference type="PIRSF" id="PIRSF006118">
    <property type="entry name" value="KDO8-P_Ptase"/>
    <property type="match status" value="1"/>
</dbReference>
<dbReference type="CDD" id="cd01630">
    <property type="entry name" value="HAD_KDO-like"/>
    <property type="match status" value="1"/>
</dbReference>
<keyword evidence="13" id="KW-1185">Reference proteome</keyword>
<reference evidence="13" key="1">
    <citation type="journal article" date="2019" name="Int. J. Syst. Evol. Microbiol.">
        <title>The Global Catalogue of Microorganisms (GCM) 10K type strain sequencing project: providing services to taxonomists for standard genome sequencing and annotation.</title>
        <authorList>
            <consortium name="The Broad Institute Genomics Platform"/>
            <consortium name="The Broad Institute Genome Sequencing Center for Infectious Disease"/>
            <person name="Wu L."/>
            <person name="Ma J."/>
        </authorList>
    </citation>
    <scope>NUCLEOTIDE SEQUENCE [LARGE SCALE GENOMIC DNA]</scope>
    <source>
        <strain evidence="13">KCTC 52168</strain>
    </source>
</reference>
<comment type="catalytic activity">
    <reaction evidence="1">
        <text>3-deoxy-alpha-D-manno-2-octulosonate-8-phosphate + H2O = 3-deoxy-alpha-D-manno-oct-2-ulosonate + phosphate</text>
        <dbReference type="Rhea" id="RHEA:11500"/>
        <dbReference type="ChEBI" id="CHEBI:15377"/>
        <dbReference type="ChEBI" id="CHEBI:43474"/>
        <dbReference type="ChEBI" id="CHEBI:85985"/>
        <dbReference type="ChEBI" id="CHEBI:85986"/>
        <dbReference type="EC" id="3.1.3.45"/>
    </reaction>
</comment>
<dbReference type="EMBL" id="JBHRTI010000004">
    <property type="protein sequence ID" value="MFC3147642.1"/>
    <property type="molecule type" value="Genomic_DNA"/>
</dbReference>
<keyword evidence="9" id="KW-0460">Magnesium</keyword>
<evidence type="ECO:0000313" key="12">
    <source>
        <dbReference type="EMBL" id="MFC3147642.1"/>
    </source>
</evidence>
<evidence type="ECO:0000256" key="4">
    <source>
        <dbReference type="ARBA" id="ARBA00011881"/>
    </source>
</evidence>
<dbReference type="RefSeq" id="WP_377302912.1">
    <property type="nucleotide sequence ID" value="NZ_CP180191.1"/>
</dbReference>
<gene>
    <name evidence="12" type="ORF">ACFOEN_08305</name>
</gene>
<protein>
    <recommendedName>
        <fullName evidence="6">3-deoxy-D-manno-octulosonate 8-phosphate phosphatase KdsC</fullName>
        <ecNumber evidence="5">3.1.3.45</ecNumber>
    </recommendedName>
    <alternativeName>
        <fullName evidence="11">KDO 8-P phosphatase</fullName>
    </alternativeName>
</protein>
<dbReference type="Gene3D" id="3.40.50.1000">
    <property type="entry name" value="HAD superfamily/HAD-like"/>
    <property type="match status" value="1"/>
</dbReference>
<evidence type="ECO:0000256" key="5">
    <source>
        <dbReference type="ARBA" id="ARBA00013066"/>
    </source>
</evidence>
<dbReference type="SFLD" id="SFLDS00003">
    <property type="entry name" value="Haloacid_Dehalogenase"/>
    <property type="match status" value="1"/>
</dbReference>
<dbReference type="NCBIfam" id="TIGR01670">
    <property type="entry name" value="KdsC-phosphatas"/>
    <property type="match status" value="1"/>
</dbReference>
<evidence type="ECO:0000256" key="10">
    <source>
        <dbReference type="ARBA" id="ARBA00022985"/>
    </source>
</evidence>